<dbReference type="GO" id="GO:0016616">
    <property type="term" value="F:oxidoreductase activity, acting on the CH-OH group of donors, NAD or NADP as acceptor"/>
    <property type="evidence" value="ECO:0007669"/>
    <property type="project" value="InterPro"/>
</dbReference>
<accession>A0A937IBC4</accession>
<keyword evidence="2" id="KW-0520">NAD</keyword>
<reference evidence="4" key="1">
    <citation type="submission" date="2020-10" db="EMBL/GenBank/DDBJ databases">
        <title>Microbiome of the Black Sea water column analyzed by genome centric metagenomics.</title>
        <authorList>
            <person name="Cabello-Yeves P.J."/>
            <person name="Callieri C."/>
            <person name="Picazo A."/>
            <person name="Mehrshad M."/>
            <person name="Haro-Moreno J.M."/>
            <person name="Roda-Garcia J."/>
            <person name="Dzembekova N."/>
            <person name="Slabakova V."/>
            <person name="Slabakova N."/>
            <person name="Moncheva S."/>
            <person name="Rodriguez-Valera F."/>
        </authorList>
    </citation>
    <scope>NUCLEOTIDE SEQUENCE</scope>
    <source>
        <strain evidence="4">BS307-5m-G50</strain>
    </source>
</reference>
<dbReference type="Gene3D" id="3.40.50.720">
    <property type="entry name" value="NAD(P)-binding Rossmann-like Domain"/>
    <property type="match status" value="2"/>
</dbReference>
<dbReference type="Pfam" id="PF02826">
    <property type="entry name" value="2-Hacid_dh_C"/>
    <property type="match status" value="1"/>
</dbReference>
<dbReference type="InterPro" id="IPR050223">
    <property type="entry name" value="D-isomer_2-hydroxyacid_DH"/>
</dbReference>
<gene>
    <name evidence="4" type="ORF">ISQ64_01555</name>
</gene>
<dbReference type="AlphaFoldDB" id="A0A937IBC4"/>
<dbReference type="SUPFAM" id="SSF51735">
    <property type="entry name" value="NAD(P)-binding Rossmann-fold domains"/>
    <property type="match status" value="1"/>
</dbReference>
<dbReference type="GO" id="GO:0051287">
    <property type="term" value="F:NAD binding"/>
    <property type="evidence" value="ECO:0007669"/>
    <property type="project" value="InterPro"/>
</dbReference>
<comment type="caution">
    <text evidence="4">The sequence shown here is derived from an EMBL/GenBank/DDBJ whole genome shotgun (WGS) entry which is preliminary data.</text>
</comment>
<dbReference type="PANTHER" id="PTHR10996">
    <property type="entry name" value="2-HYDROXYACID DEHYDROGENASE-RELATED"/>
    <property type="match status" value="1"/>
</dbReference>
<protein>
    <submittedName>
        <fullName evidence="4">Erythronate-4-phosphate dehydrogenase</fullName>
    </submittedName>
</protein>
<dbReference type="InterPro" id="IPR036291">
    <property type="entry name" value="NAD(P)-bd_dom_sf"/>
</dbReference>
<sequence>MKIIIDKGIKSFEKIISVLDGFIGIELCFLNTEEIIHKNIEDAEILFIRSTTKIDKQLIENTKIKVVGSATSGTDHINKEYLERKSIKWFYAGGSNALSVVNYVMSAINHLLEIGVMNQSNTVGIIGYGNIGRRLTNMLEYFSIKSIAHDPFLDFEFLVDIEAIKNCDLISLHVPLTTEGRHPTYNMINEAFINDAQNKILINTSRGGIVDEDCIIKSNLKYISDVWMNEPKPCREVVDRAIIATPHIAGHSQSGKINGTLILIKYLQDYLGLDISVKVKNLLKMKEFIKTIKLTGKDGLDVFKAEYDIYKESVKFKHAYLNEDEDKVLIYKNQRSQHPSRRDIKI</sequence>
<dbReference type="EMBL" id="JADHQD010000006">
    <property type="protein sequence ID" value="MBL6818073.1"/>
    <property type="molecule type" value="Genomic_DNA"/>
</dbReference>
<dbReference type="InterPro" id="IPR006140">
    <property type="entry name" value="D-isomer_DH_NAD-bd"/>
</dbReference>
<evidence type="ECO:0000259" key="3">
    <source>
        <dbReference type="Pfam" id="PF02826"/>
    </source>
</evidence>
<name>A0A937IBC4_9GAMM</name>
<organism evidence="4 5">
    <name type="scientific">SAR86 cluster bacterium</name>
    <dbReference type="NCBI Taxonomy" id="2030880"/>
    <lineage>
        <taxon>Bacteria</taxon>
        <taxon>Pseudomonadati</taxon>
        <taxon>Pseudomonadota</taxon>
        <taxon>Gammaproteobacteria</taxon>
        <taxon>SAR86 cluster</taxon>
    </lineage>
</organism>
<feature type="domain" description="D-isomer specific 2-hydroxyacid dehydrogenase NAD-binding" evidence="3">
    <location>
        <begin position="118"/>
        <end position="249"/>
    </location>
</feature>
<dbReference type="Proteomes" id="UP000711391">
    <property type="component" value="Unassembled WGS sequence"/>
</dbReference>
<keyword evidence="1" id="KW-0560">Oxidoreductase</keyword>
<dbReference type="SUPFAM" id="SSF52283">
    <property type="entry name" value="Formate/glycerate dehydrogenase catalytic domain-like"/>
    <property type="match status" value="1"/>
</dbReference>
<evidence type="ECO:0000313" key="4">
    <source>
        <dbReference type="EMBL" id="MBL6818073.1"/>
    </source>
</evidence>
<proteinExistence type="predicted"/>
<evidence type="ECO:0000256" key="2">
    <source>
        <dbReference type="ARBA" id="ARBA00023027"/>
    </source>
</evidence>
<evidence type="ECO:0000256" key="1">
    <source>
        <dbReference type="ARBA" id="ARBA00023002"/>
    </source>
</evidence>
<evidence type="ECO:0000313" key="5">
    <source>
        <dbReference type="Proteomes" id="UP000711391"/>
    </source>
</evidence>